<dbReference type="PROSITE" id="PS51233">
    <property type="entry name" value="VWFD"/>
    <property type="match status" value="2"/>
</dbReference>
<feature type="region of interest" description="Disordered" evidence="3">
    <location>
        <begin position="1105"/>
        <end position="1124"/>
    </location>
</feature>
<feature type="region of interest" description="Disordered" evidence="3">
    <location>
        <begin position="1050"/>
        <end position="1074"/>
    </location>
</feature>
<keyword evidence="2" id="KW-0325">Glycoprotein</keyword>
<dbReference type="SMART" id="SM00216">
    <property type="entry name" value="VWD"/>
    <property type="match status" value="1"/>
</dbReference>
<name>A0A7J6AC45_AMEME</name>
<feature type="compositionally biased region" description="Low complexity" evidence="3">
    <location>
        <begin position="768"/>
        <end position="794"/>
    </location>
</feature>
<organism evidence="5 6">
    <name type="scientific">Ameiurus melas</name>
    <name type="common">Black bullhead</name>
    <name type="synonym">Silurus melas</name>
    <dbReference type="NCBI Taxonomy" id="219545"/>
    <lineage>
        <taxon>Eukaryota</taxon>
        <taxon>Metazoa</taxon>
        <taxon>Chordata</taxon>
        <taxon>Craniata</taxon>
        <taxon>Vertebrata</taxon>
        <taxon>Euteleostomi</taxon>
        <taxon>Actinopterygii</taxon>
        <taxon>Neopterygii</taxon>
        <taxon>Teleostei</taxon>
        <taxon>Ostariophysi</taxon>
        <taxon>Siluriformes</taxon>
        <taxon>Ictaluridae</taxon>
        <taxon>Ameiurus</taxon>
    </lineage>
</organism>
<dbReference type="Pfam" id="PF00094">
    <property type="entry name" value="VWD"/>
    <property type="match status" value="2"/>
</dbReference>
<dbReference type="PANTHER" id="PTHR11339:SF408">
    <property type="entry name" value="MUCIN-5B"/>
    <property type="match status" value="1"/>
</dbReference>
<dbReference type="InterPro" id="IPR058753">
    <property type="entry name" value="TIL_OTOGL_Mucin"/>
</dbReference>
<proteinExistence type="predicted"/>
<feature type="region of interest" description="Disordered" evidence="3">
    <location>
        <begin position="696"/>
        <end position="794"/>
    </location>
</feature>
<dbReference type="SMART" id="SM00832">
    <property type="entry name" value="C8"/>
    <property type="match status" value="2"/>
</dbReference>
<keyword evidence="1" id="KW-1015">Disulfide bond</keyword>
<dbReference type="Pfam" id="PF08742">
    <property type="entry name" value="C8"/>
    <property type="match status" value="2"/>
</dbReference>
<dbReference type="InterPro" id="IPR014853">
    <property type="entry name" value="VWF/SSPO/ZAN-like_Cys-rich_dom"/>
</dbReference>
<accession>A0A7J6AC45</accession>
<gene>
    <name evidence="5" type="ORF">AMELA_G00179960</name>
</gene>
<reference evidence="5 6" key="1">
    <citation type="submission" date="2020-02" db="EMBL/GenBank/DDBJ databases">
        <title>A chromosome-scale genome assembly of the black bullhead catfish (Ameiurus melas).</title>
        <authorList>
            <person name="Wen M."/>
            <person name="Zham M."/>
            <person name="Cabau C."/>
            <person name="Klopp C."/>
            <person name="Donnadieu C."/>
            <person name="Roques C."/>
            <person name="Bouchez O."/>
            <person name="Lampietro C."/>
            <person name="Jouanno E."/>
            <person name="Herpin A."/>
            <person name="Louis A."/>
            <person name="Berthelot C."/>
            <person name="Parey E."/>
            <person name="Roest-Crollius H."/>
            <person name="Braasch I."/>
            <person name="Postlethwait J."/>
            <person name="Robinson-Rechavi M."/>
            <person name="Echchiki A."/>
            <person name="Begum T."/>
            <person name="Montfort J."/>
            <person name="Schartl M."/>
            <person name="Bobe J."/>
            <person name="Guiguen Y."/>
        </authorList>
    </citation>
    <scope>NUCLEOTIDE SEQUENCE [LARGE SCALE GENOMIC DNA]</scope>
    <source>
        <strain evidence="5">M_S1</strain>
        <tissue evidence="5">Blood</tissue>
    </source>
</reference>
<feature type="domain" description="VWFD" evidence="4">
    <location>
        <begin position="326"/>
        <end position="500"/>
    </location>
</feature>
<keyword evidence="6" id="KW-1185">Reference proteome</keyword>
<sequence length="1209" mass="141250">MFVMVQTTFGMKMEVQVSPEVQIYLYLPQSVRTRGLCGLYNNNTEDDFTSSSGIVENSAQTFAQSWTQGDCTPNIPHVCINTENELFAEDKCSQLRNTSGVFAQCHDYVPVNTYYDACIQRTCQATSGFQERACVGLGNYAKACASQGITIGDWRAETDCTHSCDSNLRFDYAMQACNRTCRSLSSPDPTCDKPDDPVEGCGCPSGTHLNTPLKCSPVDLCQCKYSGGTTPPGPVVIDGRQCMCENGNLKCSDNCDCKNGQICVHCAQTSVNTAQRTCESLSKTFSDDKSCISGCYCPEGQEWNQTVEYALAEEANWDCQGDPCPGVCEVFGNGQYKTFDSKWYRFNGHCQYTLVEDAGTKELFSIKAESVPCCDEVLTCSRSISVTLKDEQKNEVTLILHNMNVTQKLPEGLSAQSLYSLHTVGLYAIISSSKLGLNVIWDKQTRVKIELQTNWNGKVRGLCGDFDGKLMNDMLKSSSTLVVSTLDFGNSWKTAVPPCSDVTQELFPCEHHSYCAAWAQRRCMILHSDTFEACHLKVDPAPYYQACILESCSCDFEGKFLGFCTAVAAYADACTTRNICIKWRTPDRCPVYCDYYNEEGQYSWHYEACPQHINTCGKNNKFSGELEGCYPRCPAEMPYYDENRRICSSLDNCTCYFNNTVVGPGVTVTTPSEYCTCTGGQIICVECTTTTTESTTPVTITTTPETTTETTTPETSTTTSTTTTTTETTTPVTITTSPETTTRNTNYRNNYRNHNFNYNHNHRKHNSSNHNHNSRNNNYRNHNSRNFNHNSRNNNYNYRNYNSRNINYRNHNFNFNHNYRKHNSSNHNHNSRNNNYNYRNYNSRNINYRNHNFNYNHNYRKHNSSNHNHKSRNYNSRNTNYRNNYRNFHYNSRNNNHNSRNHNSRNFNHNSSNNNYRNHNFNYNHNHRKHNSSNHNHNSRNNNYRNHNSRNFNHNSRNFNHNSRNNNYRNHNFNYNHNHRKHNSSNHNHNSRNNNYNYRNYNSRNNNYRNHNFNYNHNYRNHNSSNHNHNYRNNNYRNHNFNYNHNHRKHNSSNHNHNSRNHNSRNFNHNSRNNNYNYRNYNSRNINYRNHNFNYNHNYRKHNSSNHNHNSRNNNYRNHNSRNFNHNARNFNHNSRNNYRNHNFNYNHNHRKHNSSNHNHNSRNNNYNYRNYNSRNNNYRNHNFNYNNYNYRNYNSRNNNYRNHNFNYN</sequence>
<dbReference type="SUPFAM" id="SSF57567">
    <property type="entry name" value="Serine protease inhibitors"/>
    <property type="match status" value="1"/>
</dbReference>
<feature type="compositionally biased region" description="Basic residues" evidence="3">
    <location>
        <begin position="1050"/>
        <end position="1063"/>
    </location>
</feature>
<evidence type="ECO:0000256" key="1">
    <source>
        <dbReference type="ARBA" id="ARBA00023157"/>
    </source>
</evidence>
<feature type="compositionally biased region" description="Low complexity" evidence="3">
    <location>
        <begin position="933"/>
        <end position="964"/>
    </location>
</feature>
<dbReference type="AlphaFoldDB" id="A0A7J6AC45"/>
<evidence type="ECO:0000256" key="2">
    <source>
        <dbReference type="ARBA" id="ARBA00023180"/>
    </source>
</evidence>
<dbReference type="GO" id="GO:0031012">
    <property type="term" value="C:extracellular matrix"/>
    <property type="evidence" value="ECO:0007669"/>
    <property type="project" value="TreeGrafter"/>
</dbReference>
<evidence type="ECO:0000313" key="5">
    <source>
        <dbReference type="EMBL" id="KAF4079597.1"/>
    </source>
</evidence>
<dbReference type="PANTHER" id="PTHR11339">
    <property type="entry name" value="EXTRACELLULAR MATRIX GLYCOPROTEIN RELATED"/>
    <property type="match status" value="1"/>
</dbReference>
<comment type="caution">
    <text evidence="5">The sequence shown here is derived from an EMBL/GenBank/DDBJ whole genome shotgun (WGS) entry which is preliminary data.</text>
</comment>
<feature type="domain" description="VWFD" evidence="4">
    <location>
        <begin position="1"/>
        <end position="80"/>
    </location>
</feature>
<dbReference type="GO" id="GO:0005615">
    <property type="term" value="C:extracellular space"/>
    <property type="evidence" value="ECO:0007669"/>
    <property type="project" value="TreeGrafter"/>
</dbReference>
<dbReference type="InterPro" id="IPR036084">
    <property type="entry name" value="Ser_inhib-like_sf"/>
</dbReference>
<feature type="compositionally biased region" description="Low complexity" evidence="3">
    <location>
        <begin position="1064"/>
        <end position="1074"/>
    </location>
</feature>
<dbReference type="Pfam" id="PF25962">
    <property type="entry name" value="TIL_OTOGL_Mucin"/>
    <property type="match status" value="1"/>
</dbReference>
<feature type="region of interest" description="Disordered" evidence="3">
    <location>
        <begin position="924"/>
        <end position="964"/>
    </location>
</feature>
<feature type="non-terminal residue" evidence="5">
    <location>
        <position position="1209"/>
    </location>
</feature>
<feature type="compositionally biased region" description="Low complexity" evidence="3">
    <location>
        <begin position="696"/>
        <end position="759"/>
    </location>
</feature>
<evidence type="ECO:0000259" key="4">
    <source>
        <dbReference type="PROSITE" id="PS51233"/>
    </source>
</evidence>
<dbReference type="Gene3D" id="2.10.25.10">
    <property type="entry name" value="Laminin"/>
    <property type="match status" value="1"/>
</dbReference>
<protein>
    <recommendedName>
        <fullName evidence="4">VWFD domain-containing protein</fullName>
    </recommendedName>
</protein>
<evidence type="ECO:0000256" key="3">
    <source>
        <dbReference type="SAM" id="MobiDB-lite"/>
    </source>
</evidence>
<dbReference type="InterPro" id="IPR001846">
    <property type="entry name" value="VWF_type-D"/>
</dbReference>
<evidence type="ECO:0000313" key="6">
    <source>
        <dbReference type="Proteomes" id="UP000593565"/>
    </source>
</evidence>
<dbReference type="InterPro" id="IPR050780">
    <property type="entry name" value="Mucin_vWF_Thrombospondin_sf"/>
</dbReference>
<dbReference type="EMBL" id="JAAGNN010000015">
    <property type="protein sequence ID" value="KAF4079597.1"/>
    <property type="molecule type" value="Genomic_DNA"/>
</dbReference>
<dbReference type="Proteomes" id="UP000593565">
    <property type="component" value="Unassembled WGS sequence"/>
</dbReference>